<evidence type="ECO:0000259" key="7">
    <source>
        <dbReference type="PROSITE" id="PS50846"/>
    </source>
</evidence>
<dbReference type="PANTHER" id="PTHR45868:SF69">
    <property type="entry name" value="HEAVY METAL-ASSOCIATED ISOPRENYLATED PLANT PROTEIN 35"/>
    <property type="match status" value="1"/>
</dbReference>
<feature type="domain" description="HMA" evidence="7">
    <location>
        <begin position="23"/>
        <end position="86"/>
    </location>
</feature>
<evidence type="ECO:0000256" key="5">
    <source>
        <dbReference type="ARBA" id="ARBA00024045"/>
    </source>
</evidence>
<feature type="compositionally biased region" description="Basic residues" evidence="6">
    <location>
        <begin position="220"/>
        <end position="229"/>
    </location>
</feature>
<reference evidence="8" key="1">
    <citation type="journal article" date="2023" name="Science">
        <title>Elucidation of the pathway for biosynthesis of saponin adjuvants from the soapbark tree.</title>
        <authorList>
            <person name="Reed J."/>
            <person name="Orme A."/>
            <person name="El-Demerdash A."/>
            <person name="Owen C."/>
            <person name="Martin L.B.B."/>
            <person name="Misra R.C."/>
            <person name="Kikuchi S."/>
            <person name="Rejzek M."/>
            <person name="Martin A.C."/>
            <person name="Harkess A."/>
            <person name="Leebens-Mack J."/>
            <person name="Louveau T."/>
            <person name="Stephenson M.J."/>
            <person name="Osbourn A."/>
        </authorList>
    </citation>
    <scope>NUCLEOTIDE SEQUENCE</scope>
    <source>
        <strain evidence="8">S10</strain>
    </source>
</reference>
<protein>
    <submittedName>
        <fullName evidence="8">Heavy metal-associated isoprenylated plant protein 3-like</fullName>
    </submittedName>
</protein>
<evidence type="ECO:0000256" key="4">
    <source>
        <dbReference type="ARBA" id="ARBA00023289"/>
    </source>
</evidence>
<feature type="region of interest" description="Disordered" evidence="6">
    <location>
        <begin position="90"/>
        <end position="238"/>
    </location>
</feature>
<dbReference type="SUPFAM" id="SSF55008">
    <property type="entry name" value="HMA, heavy metal-associated domain"/>
    <property type="match status" value="1"/>
</dbReference>
<name>A0AAD7Q1Y7_QUISA</name>
<keyword evidence="3" id="KW-0449">Lipoprotein</keyword>
<dbReference type="InterPro" id="IPR006121">
    <property type="entry name" value="HMA_dom"/>
</dbReference>
<keyword evidence="9" id="KW-1185">Reference proteome</keyword>
<dbReference type="PROSITE" id="PS50846">
    <property type="entry name" value="HMA_2"/>
    <property type="match status" value="1"/>
</dbReference>
<evidence type="ECO:0000256" key="1">
    <source>
        <dbReference type="ARBA" id="ARBA00022481"/>
    </source>
</evidence>
<dbReference type="Pfam" id="PF00403">
    <property type="entry name" value="HMA"/>
    <property type="match status" value="1"/>
</dbReference>
<evidence type="ECO:0000256" key="3">
    <source>
        <dbReference type="ARBA" id="ARBA00023288"/>
    </source>
</evidence>
<keyword evidence="1" id="KW-0488">Methylation</keyword>
<dbReference type="PANTHER" id="PTHR45868">
    <property type="entry name" value="HEAVY METAL-ASSOCIATED ISOPRENYLATED PLANT PROTEIN 33-RELATED"/>
    <property type="match status" value="1"/>
</dbReference>
<dbReference type="EMBL" id="JARAOO010000004">
    <property type="protein sequence ID" value="KAJ7973340.1"/>
    <property type="molecule type" value="Genomic_DNA"/>
</dbReference>
<dbReference type="FunFam" id="3.30.70.100:FF:000008">
    <property type="entry name" value="Copper transport protein ATOX1"/>
    <property type="match status" value="1"/>
</dbReference>
<dbReference type="InterPro" id="IPR036163">
    <property type="entry name" value="HMA_dom_sf"/>
</dbReference>
<keyword evidence="2" id="KW-0479">Metal-binding</keyword>
<accession>A0AAD7Q1Y7</accession>
<dbReference type="GO" id="GO:0046872">
    <property type="term" value="F:metal ion binding"/>
    <property type="evidence" value="ECO:0007669"/>
    <property type="project" value="UniProtKB-KW"/>
</dbReference>
<comment type="similarity">
    <text evidence="5">Belongs to the HIPP family.</text>
</comment>
<proteinExistence type="inferred from homology"/>
<sequence>MATTDNKTEFKEVVEENPEPLKYKTWVLKVSIHCEGCKRKVKKTLQSIEGVYTTNIDLRQQKVIVTGNVDSETLIKKLVKAGKHVELWPQKVDAKEKKKGKSKNKEKQSEPESSEESNQGGDSAKETVKVEVVVQDAANNADGGSTSKNDGNKVFEGSSTGKNGGQVKELKPEMHTVTLHTGSLPSGPPVAEKKVGFAVPDQPDNENEGPNEKGGGGSGGKKKKKKGGHKGTNVCNKGEVSGVGVGVPPAGTASASPIQVQAQGYGPAPVPVPQPSNDSPPRHPICHQYQPQYYVPPVQAVNYHTAYPATSYNASYYAAPQPYSYVQHSYVQNSYAHMNPSPWREMESPPSDVVESYSYPPSDSLEFFSDENPNGCSIM</sequence>
<evidence type="ECO:0000256" key="2">
    <source>
        <dbReference type="ARBA" id="ARBA00022723"/>
    </source>
</evidence>
<evidence type="ECO:0000256" key="6">
    <source>
        <dbReference type="SAM" id="MobiDB-lite"/>
    </source>
</evidence>
<dbReference type="Proteomes" id="UP001163823">
    <property type="component" value="Chromosome 4"/>
</dbReference>
<dbReference type="KEGG" id="qsa:O6P43_011094"/>
<keyword evidence="4" id="KW-0636">Prenylation</keyword>
<evidence type="ECO:0000313" key="9">
    <source>
        <dbReference type="Proteomes" id="UP001163823"/>
    </source>
</evidence>
<gene>
    <name evidence="8" type="ORF">O6P43_011094</name>
</gene>
<dbReference type="AlphaFoldDB" id="A0AAD7Q1Y7"/>
<evidence type="ECO:0000313" key="8">
    <source>
        <dbReference type="EMBL" id="KAJ7973340.1"/>
    </source>
</evidence>
<dbReference type="Gene3D" id="3.30.70.100">
    <property type="match status" value="1"/>
</dbReference>
<dbReference type="CDD" id="cd00371">
    <property type="entry name" value="HMA"/>
    <property type="match status" value="1"/>
</dbReference>
<organism evidence="8 9">
    <name type="scientific">Quillaja saponaria</name>
    <name type="common">Soap bark tree</name>
    <dbReference type="NCBI Taxonomy" id="32244"/>
    <lineage>
        <taxon>Eukaryota</taxon>
        <taxon>Viridiplantae</taxon>
        <taxon>Streptophyta</taxon>
        <taxon>Embryophyta</taxon>
        <taxon>Tracheophyta</taxon>
        <taxon>Spermatophyta</taxon>
        <taxon>Magnoliopsida</taxon>
        <taxon>eudicotyledons</taxon>
        <taxon>Gunneridae</taxon>
        <taxon>Pentapetalae</taxon>
        <taxon>rosids</taxon>
        <taxon>fabids</taxon>
        <taxon>Fabales</taxon>
        <taxon>Quillajaceae</taxon>
        <taxon>Quillaja</taxon>
    </lineage>
</organism>
<comment type="caution">
    <text evidence="8">The sequence shown here is derived from an EMBL/GenBank/DDBJ whole genome shotgun (WGS) entry which is preliminary data.</text>
</comment>